<sequence length="141" mass="16283">MYSQRTTRIMNALHKSEYYKKEPFDEQNNAPVAEPIKNTDTKKTESSTSPYKKSDHSQSFELAKDIKTESTLVEIADTSSRKCPISCTNNKPNGKRQKLENSEDTKRSERLFGDLVVAMLQEKPESERNRYMIQIMTILSK</sequence>
<organism evidence="2">
    <name type="scientific">Diabrotica virgifera virgifera</name>
    <name type="common">western corn rootworm</name>
    <dbReference type="NCBI Taxonomy" id="50390"/>
    <lineage>
        <taxon>Eukaryota</taxon>
        <taxon>Metazoa</taxon>
        <taxon>Ecdysozoa</taxon>
        <taxon>Arthropoda</taxon>
        <taxon>Hexapoda</taxon>
        <taxon>Insecta</taxon>
        <taxon>Pterygota</taxon>
        <taxon>Neoptera</taxon>
        <taxon>Endopterygota</taxon>
        <taxon>Coleoptera</taxon>
        <taxon>Polyphaga</taxon>
        <taxon>Cucujiformia</taxon>
        <taxon>Chrysomeloidea</taxon>
        <taxon>Chrysomelidae</taxon>
        <taxon>Galerucinae</taxon>
        <taxon>Diabroticina</taxon>
        <taxon>Diabroticites</taxon>
        <taxon>Diabrotica</taxon>
    </lineage>
</organism>
<gene>
    <name evidence="2" type="primary">LOC114324377</name>
</gene>
<dbReference type="RefSeq" id="XP_028127994.1">
    <property type="nucleotide sequence ID" value="XM_028272193.1"/>
</dbReference>
<proteinExistence type="predicted"/>
<evidence type="ECO:0000256" key="1">
    <source>
        <dbReference type="SAM" id="MobiDB-lite"/>
    </source>
</evidence>
<protein>
    <submittedName>
        <fullName evidence="2">Uncharacterized protein LOC114324377 isoform X1</fullName>
    </submittedName>
</protein>
<feature type="region of interest" description="Disordered" evidence="1">
    <location>
        <begin position="19"/>
        <end position="60"/>
    </location>
</feature>
<feature type="compositionally biased region" description="Basic and acidic residues" evidence="1">
    <location>
        <begin position="97"/>
        <end position="106"/>
    </location>
</feature>
<name>A0A6P7EXT8_DIAVI</name>
<dbReference type="AlphaFoldDB" id="A0A6P7EXT8"/>
<evidence type="ECO:0000313" key="2">
    <source>
        <dbReference type="RefSeq" id="XP_028127994.1"/>
    </source>
</evidence>
<feature type="region of interest" description="Disordered" evidence="1">
    <location>
        <begin position="79"/>
        <end position="106"/>
    </location>
</feature>
<dbReference type="InParanoid" id="A0A6P7EXT8"/>
<reference evidence="2" key="1">
    <citation type="submission" date="2025-08" db="UniProtKB">
        <authorList>
            <consortium name="RefSeq"/>
        </authorList>
    </citation>
    <scope>IDENTIFICATION</scope>
    <source>
        <tissue evidence="2">Whole insect</tissue>
    </source>
</reference>
<accession>A0A6P7EXT8</accession>